<organism evidence="1 2">
    <name type="scientific">Caldalkalibacillus uzonensis</name>
    <dbReference type="NCBI Taxonomy" id="353224"/>
    <lineage>
        <taxon>Bacteria</taxon>
        <taxon>Bacillati</taxon>
        <taxon>Bacillota</taxon>
        <taxon>Bacilli</taxon>
        <taxon>Bacillales</taxon>
        <taxon>Bacillaceae</taxon>
        <taxon>Caldalkalibacillus</taxon>
    </lineage>
</organism>
<comment type="caution">
    <text evidence="1">The sequence shown here is derived from an EMBL/GenBank/DDBJ whole genome shotgun (WGS) entry which is preliminary data.</text>
</comment>
<dbReference type="Proteomes" id="UP001232445">
    <property type="component" value="Unassembled WGS sequence"/>
</dbReference>
<sequence length="93" mass="10395">MGKNMRTNFVSIAREAVEKYQPESVDLQHLLAVILGESVSPELCRRLAAIGVRELSKMSTLELMLEGLTKMKAQQIMASFALAKKWAESKEIT</sequence>
<reference evidence="1 2" key="1">
    <citation type="submission" date="2023-07" db="EMBL/GenBank/DDBJ databases">
        <title>Genomic Encyclopedia of Type Strains, Phase IV (KMG-IV): sequencing the most valuable type-strain genomes for metagenomic binning, comparative biology and taxonomic classification.</title>
        <authorList>
            <person name="Goeker M."/>
        </authorList>
    </citation>
    <scope>NUCLEOTIDE SEQUENCE [LARGE SCALE GENOMIC DNA]</scope>
    <source>
        <strain evidence="1 2">DSM 17740</strain>
    </source>
</reference>
<name>A0ABU0CYG5_9BACI</name>
<protein>
    <recommendedName>
        <fullName evidence="3">Clp R domain-containing protein</fullName>
    </recommendedName>
</protein>
<evidence type="ECO:0008006" key="3">
    <source>
        <dbReference type="Google" id="ProtNLM"/>
    </source>
</evidence>
<dbReference type="RefSeq" id="WP_307344011.1">
    <property type="nucleotide sequence ID" value="NZ_JAUSUQ010000046.1"/>
</dbReference>
<keyword evidence="2" id="KW-1185">Reference proteome</keyword>
<gene>
    <name evidence="1" type="ORF">J2S00_004041</name>
</gene>
<proteinExistence type="predicted"/>
<dbReference type="EMBL" id="JAUSUQ010000046">
    <property type="protein sequence ID" value="MDQ0341195.1"/>
    <property type="molecule type" value="Genomic_DNA"/>
</dbReference>
<evidence type="ECO:0000313" key="1">
    <source>
        <dbReference type="EMBL" id="MDQ0341195.1"/>
    </source>
</evidence>
<evidence type="ECO:0000313" key="2">
    <source>
        <dbReference type="Proteomes" id="UP001232445"/>
    </source>
</evidence>
<accession>A0ABU0CYG5</accession>